<dbReference type="GO" id="GO:0008233">
    <property type="term" value="F:peptidase activity"/>
    <property type="evidence" value="ECO:0007669"/>
    <property type="project" value="UniProtKB-KW"/>
</dbReference>
<evidence type="ECO:0000259" key="7">
    <source>
        <dbReference type="PROSITE" id="PS50240"/>
    </source>
</evidence>
<organism evidence="8 9">
    <name type="scientific">Galeopterus variegatus</name>
    <name type="common">Malayan flying lemur</name>
    <name type="synonym">Cynocephalus variegatus</name>
    <dbReference type="NCBI Taxonomy" id="482537"/>
    <lineage>
        <taxon>Eukaryota</taxon>
        <taxon>Metazoa</taxon>
        <taxon>Chordata</taxon>
        <taxon>Craniata</taxon>
        <taxon>Vertebrata</taxon>
        <taxon>Euteleostomi</taxon>
        <taxon>Mammalia</taxon>
        <taxon>Eutheria</taxon>
        <taxon>Euarchontoglires</taxon>
        <taxon>Dermoptera</taxon>
        <taxon>Cynocephalidae</taxon>
        <taxon>Galeopterus</taxon>
    </lineage>
</organism>
<dbReference type="InterPro" id="IPR018114">
    <property type="entry name" value="TRYPSIN_HIS"/>
</dbReference>
<dbReference type="Pfam" id="PF00089">
    <property type="entry name" value="Trypsin"/>
    <property type="match status" value="1"/>
</dbReference>
<gene>
    <name evidence="9" type="primary">LOC103585380</name>
</gene>
<evidence type="ECO:0000256" key="3">
    <source>
        <dbReference type="ARBA" id="ARBA00022825"/>
    </source>
</evidence>
<keyword evidence="6" id="KW-0732">Signal</keyword>
<dbReference type="SUPFAM" id="SSF50494">
    <property type="entry name" value="Trypsin-like serine proteases"/>
    <property type="match status" value="1"/>
</dbReference>
<dbReference type="PROSITE" id="PS00135">
    <property type="entry name" value="TRYPSIN_SER"/>
    <property type="match status" value="1"/>
</dbReference>
<dbReference type="CDD" id="cd00190">
    <property type="entry name" value="Tryp_SPc"/>
    <property type="match status" value="1"/>
</dbReference>
<evidence type="ECO:0000256" key="2">
    <source>
        <dbReference type="ARBA" id="ARBA00022801"/>
    </source>
</evidence>
<evidence type="ECO:0000256" key="1">
    <source>
        <dbReference type="ARBA" id="ARBA00022670"/>
    </source>
</evidence>
<dbReference type="PROSITE" id="PS50240">
    <property type="entry name" value="TRYPSIN_DOM"/>
    <property type="match status" value="1"/>
</dbReference>
<dbReference type="SMART" id="SM00020">
    <property type="entry name" value="Tryp_SPc"/>
    <property type="match status" value="1"/>
</dbReference>
<dbReference type="GO" id="GO:0006508">
    <property type="term" value="P:proteolysis"/>
    <property type="evidence" value="ECO:0007669"/>
    <property type="project" value="UniProtKB-KW"/>
</dbReference>
<keyword evidence="1 5" id="KW-0645">Protease</keyword>
<dbReference type="RefSeq" id="XP_008564533.1">
    <property type="nucleotide sequence ID" value="XM_008566311.1"/>
</dbReference>
<evidence type="ECO:0000313" key="9">
    <source>
        <dbReference type="RefSeq" id="XP_008564533.1"/>
    </source>
</evidence>
<reference evidence="9" key="1">
    <citation type="submission" date="2025-08" db="UniProtKB">
        <authorList>
            <consortium name="RefSeq"/>
        </authorList>
    </citation>
    <scope>IDENTIFICATION</scope>
</reference>
<protein>
    <submittedName>
        <fullName evidence="9">Serine protease 41</fullName>
    </submittedName>
</protein>
<dbReference type="InterPro" id="IPR009003">
    <property type="entry name" value="Peptidase_S1_PA"/>
</dbReference>
<evidence type="ECO:0000313" key="8">
    <source>
        <dbReference type="Proteomes" id="UP000694923"/>
    </source>
</evidence>
<sequence length="317" mass="35367">MGARGGSLLLALLLSLLLSPAGPGQPAPQEADPVSGPCGLRSIAPLIVGGEPSVRGRWPWQASLRLRKAHRCGGSLLSRRWVLTAAHCFRSHRDPSEWTVQFGELTSTLSPWNLRAYVNRYRVWDILVHPSYRGILFNDIALVRLASPVSYNKYIQPVCVLSSTFMFEHWPDCWVTGWGDISENYTHRLPPYKLQEVKLTILNNTRCNYLFKQSSARSVIKETMVCAGAEDGSVDSCRGDSGGPLVCNKNGLWYQVGVVSWGEGCGRPNRPGVYTNVSVYFQWIRMLIPCSSPKPDPCQWLLLLLTLLWAPRLLQSA</sequence>
<dbReference type="PRINTS" id="PR00722">
    <property type="entry name" value="CHYMOTRYPSIN"/>
</dbReference>
<keyword evidence="3 5" id="KW-0720">Serine protease</keyword>
<dbReference type="InterPro" id="IPR033116">
    <property type="entry name" value="TRYPSIN_SER"/>
</dbReference>
<dbReference type="Proteomes" id="UP000694923">
    <property type="component" value="Unplaced"/>
</dbReference>
<keyword evidence="8" id="KW-1185">Reference proteome</keyword>
<dbReference type="InterPro" id="IPR001314">
    <property type="entry name" value="Peptidase_S1A"/>
</dbReference>
<accession>A0ABM0Q842</accession>
<dbReference type="Gene3D" id="2.40.10.10">
    <property type="entry name" value="Trypsin-like serine proteases"/>
    <property type="match status" value="1"/>
</dbReference>
<dbReference type="InterPro" id="IPR043504">
    <property type="entry name" value="Peptidase_S1_PA_chymotrypsin"/>
</dbReference>
<keyword evidence="4" id="KW-1015">Disulfide bond</keyword>
<feature type="signal peptide" evidence="6">
    <location>
        <begin position="1"/>
        <end position="24"/>
    </location>
</feature>
<evidence type="ECO:0000256" key="6">
    <source>
        <dbReference type="SAM" id="SignalP"/>
    </source>
</evidence>
<dbReference type="PROSITE" id="PS00134">
    <property type="entry name" value="TRYPSIN_HIS"/>
    <property type="match status" value="1"/>
</dbReference>
<proteinExistence type="predicted"/>
<feature type="domain" description="Peptidase S1" evidence="7">
    <location>
        <begin position="47"/>
        <end position="289"/>
    </location>
</feature>
<feature type="chain" id="PRO_5045153331" evidence="6">
    <location>
        <begin position="25"/>
        <end position="317"/>
    </location>
</feature>
<evidence type="ECO:0000256" key="5">
    <source>
        <dbReference type="RuleBase" id="RU363034"/>
    </source>
</evidence>
<keyword evidence="2 5" id="KW-0378">Hydrolase</keyword>
<dbReference type="GeneID" id="103585380"/>
<name>A0ABM0Q842_GALVR</name>
<dbReference type="PANTHER" id="PTHR24252">
    <property type="entry name" value="ACROSIN-RELATED"/>
    <property type="match status" value="1"/>
</dbReference>
<dbReference type="PANTHER" id="PTHR24252:SF17">
    <property type="entry name" value="SUPPRESSOR OF TUMORIGENICITY 14 PROTEIN HOMOLOG-RELATED"/>
    <property type="match status" value="1"/>
</dbReference>
<dbReference type="InterPro" id="IPR001254">
    <property type="entry name" value="Trypsin_dom"/>
</dbReference>
<evidence type="ECO:0000256" key="4">
    <source>
        <dbReference type="ARBA" id="ARBA00023157"/>
    </source>
</evidence>